<evidence type="ECO:0008006" key="2">
    <source>
        <dbReference type="Google" id="ProtNLM"/>
    </source>
</evidence>
<protein>
    <recommendedName>
        <fullName evidence="2">Peptidase M14 carboxypeptidase A domain-containing protein</fullName>
    </recommendedName>
</protein>
<sequence length="376" mass="42057">VRSAEPESAAFSPTYAAARRGFLEAARGVHAQTSSYPIEQVGPSGESLSIDVAWVGAREPIQTVVVTSGLHGVEGFFGSAVQLAWLARLASGEVELSPRTTVVLVHAVNPFGFAWRRRTDSRNVDLNRNFVDRLAGEKYLGTPDGYEHVQKFLAPSTVPSWMSYPTFRFGAAWLVARHGARILRTAVASGQYEDQNGLFFGGYVPSESTALMQSHFWSWTRGADAVVHLDLHTGLGPFADYQLFVEQPHARHLQWYWTHFDYERVVSVAERGQYYAQGVMGAWLARHSTALYRFACLEFGTHPMMRVLAALREENRMHRYGSLETAGYSRIKKELLECFCPRSQLWRRKATRCALDVIGQAVTASVRLARDTPPLT</sequence>
<dbReference type="CDD" id="cd06233">
    <property type="entry name" value="M14-like"/>
    <property type="match status" value="1"/>
</dbReference>
<proteinExistence type="predicted"/>
<gene>
    <name evidence="1" type="ORF">METZ01_LOCUS167676</name>
</gene>
<dbReference type="Gene3D" id="3.40.630.10">
    <property type="entry name" value="Zn peptidases"/>
    <property type="match status" value="1"/>
</dbReference>
<accession>A0A382BN59</accession>
<evidence type="ECO:0000313" key="1">
    <source>
        <dbReference type="EMBL" id="SVB14822.1"/>
    </source>
</evidence>
<organism evidence="1">
    <name type="scientific">marine metagenome</name>
    <dbReference type="NCBI Taxonomy" id="408172"/>
    <lineage>
        <taxon>unclassified sequences</taxon>
        <taxon>metagenomes</taxon>
        <taxon>ecological metagenomes</taxon>
    </lineage>
</organism>
<dbReference type="AlphaFoldDB" id="A0A382BN59"/>
<dbReference type="EMBL" id="UINC01030431">
    <property type="protein sequence ID" value="SVB14822.1"/>
    <property type="molecule type" value="Genomic_DNA"/>
</dbReference>
<name>A0A382BN59_9ZZZZ</name>
<reference evidence="1" key="1">
    <citation type="submission" date="2018-05" db="EMBL/GenBank/DDBJ databases">
        <authorList>
            <person name="Lanie J.A."/>
            <person name="Ng W.-L."/>
            <person name="Kazmierczak K.M."/>
            <person name="Andrzejewski T.M."/>
            <person name="Davidsen T.M."/>
            <person name="Wayne K.J."/>
            <person name="Tettelin H."/>
            <person name="Glass J.I."/>
            <person name="Rusch D."/>
            <person name="Podicherti R."/>
            <person name="Tsui H.-C.T."/>
            <person name="Winkler M.E."/>
        </authorList>
    </citation>
    <scope>NUCLEOTIDE SEQUENCE</scope>
</reference>
<feature type="non-terminal residue" evidence="1">
    <location>
        <position position="1"/>
    </location>
</feature>
<dbReference type="SUPFAM" id="SSF53187">
    <property type="entry name" value="Zn-dependent exopeptidases"/>
    <property type="match status" value="1"/>
</dbReference>
<dbReference type="Pfam" id="PF10994">
    <property type="entry name" value="DUF2817"/>
    <property type="match status" value="1"/>
</dbReference>
<dbReference type="InterPro" id="IPR021259">
    <property type="entry name" value="DUF2817"/>
</dbReference>